<keyword evidence="1 3" id="KW-0547">Nucleotide-binding</keyword>
<dbReference type="SUPFAM" id="SSF63411">
    <property type="entry name" value="LuxS/MPP-like metallohydrolase"/>
    <property type="match status" value="2"/>
</dbReference>
<dbReference type="PANTHER" id="PTHR24418">
    <property type="entry name" value="TYROSINE-PROTEIN KINASE"/>
    <property type="match status" value="1"/>
</dbReference>
<dbReference type="InterPro" id="IPR001245">
    <property type="entry name" value="Ser-Thr/Tyr_kinase_cat_dom"/>
</dbReference>
<dbReference type="PROSITE" id="PS00109">
    <property type="entry name" value="PROTEIN_KINASE_TYR"/>
    <property type="match status" value="1"/>
</dbReference>
<dbReference type="Pfam" id="PF05193">
    <property type="entry name" value="Peptidase_M16_C"/>
    <property type="match status" value="1"/>
</dbReference>
<dbReference type="EMBL" id="CAJPWZ010002371">
    <property type="protein sequence ID" value="CAG2236930.1"/>
    <property type="molecule type" value="Genomic_DNA"/>
</dbReference>
<name>A0A8S3U2W9_MYTED</name>
<accession>A0A8S3U2W9</accession>
<feature type="binding site" evidence="3">
    <location>
        <position position="381"/>
    </location>
    <ligand>
        <name>ATP</name>
        <dbReference type="ChEBI" id="CHEBI:30616"/>
    </ligand>
</feature>
<evidence type="ECO:0000259" key="4">
    <source>
        <dbReference type="PROSITE" id="PS50011"/>
    </source>
</evidence>
<dbReference type="InterPro" id="IPR020635">
    <property type="entry name" value="Tyr_kinase_cat_dom"/>
</dbReference>
<sequence>MTSRTSSRLLRSLKARLYGTSATATSDSSAQLTKQAPRVTKLDNGLTVASLENNSPISQIALVVNAGSRFESYSDAGVTHFLRNATTLSTLNWLDTSLVRAVEESGGNLGCTGTREYMIYSAEALRNQLFESQTAEILRDVALNPLYDAWQVENGTVQQQMVIDIANMIGNPEIRLMEMIHEAAYRDTLRSFIMLFQPDQLKGYHSKMFTNDRMALVGLGVDHDQLVEEGKAYVQGPNRGGSTVTTQKAVYHGDNLRLPSDEPMTHVAVVTEGPSLTSKDLYAVGVLQMIMGTGSHMKYSENTTVNRLELYTYTTLMFISQLLCPYEYIVIKKEFEKKAPRGGENKWDIPREEFSMDQIIGAGNFGKVYKGKMNGKVIAIKISKGEHLSTKEFLAEAEIMKKCQHENLVELLGICTDQKQVFIISEFMSNGSLLDYMKTKKSLQLDAMIGIAAQIANGMAFLESKRIVHRDLAARNVLIGKDKIAKVADFGLARLLPSDQNVYTSRVLDFKSTAPDFNSPVLDFRSPALDF</sequence>
<dbReference type="InterPro" id="IPR050198">
    <property type="entry name" value="Non-receptor_tyrosine_kinases"/>
</dbReference>
<dbReference type="PRINTS" id="PR00109">
    <property type="entry name" value="TYRKINASE"/>
</dbReference>
<feature type="domain" description="Protein kinase" evidence="4">
    <location>
        <begin position="354"/>
        <end position="531"/>
    </location>
</feature>
<dbReference type="InterPro" id="IPR007863">
    <property type="entry name" value="Peptidase_M16_C"/>
</dbReference>
<dbReference type="GO" id="GO:0004713">
    <property type="term" value="F:protein tyrosine kinase activity"/>
    <property type="evidence" value="ECO:0007669"/>
    <property type="project" value="InterPro"/>
</dbReference>
<dbReference type="SMART" id="SM00219">
    <property type="entry name" value="TyrKc"/>
    <property type="match status" value="1"/>
</dbReference>
<proteinExistence type="predicted"/>
<evidence type="ECO:0000256" key="3">
    <source>
        <dbReference type="PROSITE-ProRule" id="PRU10141"/>
    </source>
</evidence>
<evidence type="ECO:0000256" key="1">
    <source>
        <dbReference type="ARBA" id="ARBA00022741"/>
    </source>
</evidence>
<gene>
    <name evidence="5" type="ORF">MEDL_49481</name>
</gene>
<comment type="caution">
    <text evidence="5">The sequence shown here is derived from an EMBL/GenBank/DDBJ whole genome shotgun (WGS) entry which is preliminary data.</text>
</comment>
<evidence type="ECO:0000313" key="5">
    <source>
        <dbReference type="EMBL" id="CAG2236930.1"/>
    </source>
</evidence>
<dbReference type="InterPro" id="IPR011765">
    <property type="entry name" value="Pept_M16_N"/>
</dbReference>
<dbReference type="PROSITE" id="PS00107">
    <property type="entry name" value="PROTEIN_KINASE_ATP"/>
    <property type="match status" value="1"/>
</dbReference>
<dbReference type="InterPro" id="IPR011009">
    <property type="entry name" value="Kinase-like_dom_sf"/>
</dbReference>
<dbReference type="Pfam" id="PF00675">
    <property type="entry name" value="Peptidase_M16"/>
    <property type="match status" value="1"/>
</dbReference>
<dbReference type="Proteomes" id="UP000683360">
    <property type="component" value="Unassembled WGS sequence"/>
</dbReference>
<reference evidence="5" key="1">
    <citation type="submission" date="2021-03" db="EMBL/GenBank/DDBJ databases">
        <authorList>
            <person name="Bekaert M."/>
        </authorList>
    </citation>
    <scope>NUCLEOTIDE SEQUENCE</scope>
</reference>
<dbReference type="Pfam" id="PF07714">
    <property type="entry name" value="PK_Tyr_Ser-Thr"/>
    <property type="match status" value="1"/>
</dbReference>
<dbReference type="InterPro" id="IPR017441">
    <property type="entry name" value="Protein_kinase_ATP_BS"/>
</dbReference>
<dbReference type="InterPro" id="IPR008266">
    <property type="entry name" value="Tyr_kinase_AS"/>
</dbReference>
<dbReference type="GO" id="GO:0046872">
    <property type="term" value="F:metal ion binding"/>
    <property type="evidence" value="ECO:0007669"/>
    <property type="project" value="InterPro"/>
</dbReference>
<evidence type="ECO:0000256" key="2">
    <source>
        <dbReference type="ARBA" id="ARBA00022840"/>
    </source>
</evidence>
<dbReference type="InterPro" id="IPR000719">
    <property type="entry name" value="Prot_kinase_dom"/>
</dbReference>
<keyword evidence="6" id="KW-1185">Reference proteome</keyword>
<dbReference type="SUPFAM" id="SSF56112">
    <property type="entry name" value="Protein kinase-like (PK-like)"/>
    <property type="match status" value="1"/>
</dbReference>
<keyword evidence="2 3" id="KW-0067">ATP-binding</keyword>
<dbReference type="AlphaFoldDB" id="A0A8S3U2W9"/>
<protein>
    <submittedName>
        <fullName evidence="5">QCR2</fullName>
    </submittedName>
</protein>
<dbReference type="InterPro" id="IPR011249">
    <property type="entry name" value="Metalloenz_LuxS/M16"/>
</dbReference>
<organism evidence="5 6">
    <name type="scientific">Mytilus edulis</name>
    <name type="common">Blue mussel</name>
    <dbReference type="NCBI Taxonomy" id="6550"/>
    <lineage>
        <taxon>Eukaryota</taxon>
        <taxon>Metazoa</taxon>
        <taxon>Spiralia</taxon>
        <taxon>Lophotrochozoa</taxon>
        <taxon>Mollusca</taxon>
        <taxon>Bivalvia</taxon>
        <taxon>Autobranchia</taxon>
        <taxon>Pteriomorphia</taxon>
        <taxon>Mytilida</taxon>
        <taxon>Mytiloidea</taxon>
        <taxon>Mytilidae</taxon>
        <taxon>Mytilinae</taxon>
        <taxon>Mytilus</taxon>
    </lineage>
</organism>
<dbReference type="GO" id="GO:0005524">
    <property type="term" value="F:ATP binding"/>
    <property type="evidence" value="ECO:0007669"/>
    <property type="project" value="UniProtKB-UniRule"/>
</dbReference>
<dbReference type="OrthoDB" id="6369905at2759"/>
<evidence type="ECO:0000313" key="6">
    <source>
        <dbReference type="Proteomes" id="UP000683360"/>
    </source>
</evidence>
<dbReference type="Gene3D" id="3.30.830.10">
    <property type="entry name" value="Metalloenzyme, LuxS/M16 peptidase-like"/>
    <property type="match status" value="2"/>
</dbReference>
<dbReference type="PROSITE" id="PS50011">
    <property type="entry name" value="PROTEIN_KINASE_DOM"/>
    <property type="match status" value="1"/>
</dbReference>
<dbReference type="Gene3D" id="1.10.510.10">
    <property type="entry name" value="Transferase(Phosphotransferase) domain 1"/>
    <property type="match status" value="1"/>
</dbReference>